<dbReference type="InterPro" id="IPR050109">
    <property type="entry name" value="HTH-type_TetR-like_transc_reg"/>
</dbReference>
<dbReference type="SUPFAM" id="SSF46689">
    <property type="entry name" value="Homeodomain-like"/>
    <property type="match status" value="1"/>
</dbReference>
<evidence type="ECO:0000256" key="3">
    <source>
        <dbReference type="ARBA" id="ARBA00023125"/>
    </source>
</evidence>
<keyword evidence="2" id="KW-0805">Transcription regulation</keyword>
<feature type="compositionally biased region" description="Polar residues" evidence="6">
    <location>
        <begin position="241"/>
        <end position="261"/>
    </location>
</feature>
<dbReference type="AlphaFoldDB" id="A0A366KEJ4"/>
<dbReference type="InterPro" id="IPR009057">
    <property type="entry name" value="Homeodomain-like_sf"/>
</dbReference>
<accession>A0A366KEJ4</accession>
<feature type="region of interest" description="Disordered" evidence="6">
    <location>
        <begin position="76"/>
        <end position="96"/>
    </location>
</feature>
<dbReference type="PROSITE" id="PS50977">
    <property type="entry name" value="HTH_TETR_2"/>
    <property type="match status" value="1"/>
</dbReference>
<evidence type="ECO:0000256" key="6">
    <source>
        <dbReference type="SAM" id="MobiDB-lite"/>
    </source>
</evidence>
<feature type="domain" description="HTH tetR-type" evidence="7">
    <location>
        <begin position="8"/>
        <end position="69"/>
    </location>
</feature>
<feature type="region of interest" description="Disordered" evidence="6">
    <location>
        <begin position="222"/>
        <end position="274"/>
    </location>
</feature>
<evidence type="ECO:0000259" key="7">
    <source>
        <dbReference type="PROSITE" id="PS50977"/>
    </source>
</evidence>
<evidence type="ECO:0000313" key="8">
    <source>
        <dbReference type="EMBL" id="RBQ00115.1"/>
    </source>
</evidence>
<dbReference type="PANTHER" id="PTHR30055">
    <property type="entry name" value="HTH-TYPE TRANSCRIPTIONAL REGULATOR RUTR"/>
    <property type="match status" value="1"/>
</dbReference>
<sequence length="274" mass="30293">MARNAHPEETVEKILDVATGLFLDQGYDDTSMQDIIEHLGGLSKGAIYHHFSSKEDLFDAVVNRIFARVSPDKASRWQSYGGQDEDLPHEGKEGPTGLELLQREHDVDVVAPQMEAIAPIMRSIKPERNPKLIGMQFLDLLESARTTMSQVFIQGAKDGSMQVKHPLQVAEVQMLLANMWLYPLFEDGSAEELRARTDVYLTILEALGAPVVDRGLSDLLASYGNDAPARRTKRGPRTETRPPTASSSSGRNMSVPSPSTTDRGRHPGHQRTAH</sequence>
<evidence type="ECO:0000256" key="2">
    <source>
        <dbReference type="ARBA" id="ARBA00023015"/>
    </source>
</evidence>
<feature type="DNA-binding region" description="H-T-H motif" evidence="5">
    <location>
        <begin position="32"/>
        <end position="51"/>
    </location>
</feature>
<evidence type="ECO:0000313" key="9">
    <source>
        <dbReference type="Proteomes" id="UP000252345"/>
    </source>
</evidence>
<evidence type="ECO:0000256" key="1">
    <source>
        <dbReference type="ARBA" id="ARBA00022491"/>
    </source>
</evidence>
<comment type="caution">
    <text evidence="8">The sequence shown here is derived from an EMBL/GenBank/DDBJ whole genome shotgun (WGS) entry which is preliminary data.</text>
</comment>
<proteinExistence type="predicted"/>
<evidence type="ECO:0000256" key="4">
    <source>
        <dbReference type="ARBA" id="ARBA00023163"/>
    </source>
</evidence>
<gene>
    <name evidence="8" type="ORF">CRD59_01260</name>
</gene>
<dbReference type="EMBL" id="PDCH01000001">
    <property type="protein sequence ID" value="RBQ00115.1"/>
    <property type="molecule type" value="Genomic_DNA"/>
</dbReference>
<dbReference type="GO" id="GO:0000976">
    <property type="term" value="F:transcription cis-regulatory region binding"/>
    <property type="evidence" value="ECO:0007669"/>
    <property type="project" value="TreeGrafter"/>
</dbReference>
<keyword evidence="3 5" id="KW-0238">DNA-binding</keyword>
<dbReference type="PANTHER" id="PTHR30055:SF175">
    <property type="entry name" value="HTH-TYPE TRANSCRIPTIONAL REPRESSOR KSTR2"/>
    <property type="match status" value="1"/>
</dbReference>
<organism evidence="8 9">
    <name type="scientific">Bifidobacterium xylocopae</name>
    <dbReference type="NCBI Taxonomy" id="2493119"/>
    <lineage>
        <taxon>Bacteria</taxon>
        <taxon>Bacillati</taxon>
        <taxon>Actinomycetota</taxon>
        <taxon>Actinomycetes</taxon>
        <taxon>Bifidobacteriales</taxon>
        <taxon>Bifidobacteriaceae</taxon>
        <taxon>Bifidobacterium</taxon>
    </lineage>
</organism>
<protein>
    <submittedName>
        <fullName evidence="8">TetR family transcriptional regulator</fullName>
    </submittedName>
</protein>
<name>A0A366KEJ4_9BIFI</name>
<keyword evidence="4" id="KW-0804">Transcription</keyword>
<dbReference type="OrthoDB" id="7505659at2"/>
<dbReference type="GO" id="GO:0003700">
    <property type="term" value="F:DNA-binding transcription factor activity"/>
    <property type="evidence" value="ECO:0007669"/>
    <property type="project" value="TreeGrafter"/>
</dbReference>
<dbReference type="Gene3D" id="1.10.357.10">
    <property type="entry name" value="Tetracycline Repressor, domain 2"/>
    <property type="match status" value="1"/>
</dbReference>
<keyword evidence="9" id="KW-1185">Reference proteome</keyword>
<dbReference type="RefSeq" id="WP_113852774.1">
    <property type="nucleotide sequence ID" value="NZ_PDCH01000001.1"/>
</dbReference>
<evidence type="ECO:0000256" key="5">
    <source>
        <dbReference type="PROSITE-ProRule" id="PRU00335"/>
    </source>
</evidence>
<dbReference type="Proteomes" id="UP000252345">
    <property type="component" value="Unassembled WGS sequence"/>
</dbReference>
<dbReference type="InterPro" id="IPR001647">
    <property type="entry name" value="HTH_TetR"/>
</dbReference>
<reference evidence="8 9" key="1">
    <citation type="submission" date="2017-10" db="EMBL/GenBank/DDBJ databases">
        <title>Bifidobacterium xylocopum sp. nov. and Bifidobacterium aemilianum sp. nov., from the carpenter bee (Xylocopa violacea) digestive tract.</title>
        <authorList>
            <person name="Alberoni D."/>
            <person name="Baffoni L."/>
            <person name="Di Gioia D."/>
            <person name="Gaggia F."/>
            <person name="Biavati B."/>
        </authorList>
    </citation>
    <scope>NUCLEOTIDE SEQUENCE [LARGE SCALE GENOMIC DNA]</scope>
    <source>
        <strain evidence="8 9">XV2</strain>
    </source>
</reference>
<keyword evidence="1" id="KW-0678">Repressor</keyword>
<dbReference type="Pfam" id="PF00440">
    <property type="entry name" value="TetR_N"/>
    <property type="match status" value="1"/>
</dbReference>